<sequence>MDRVRAHDFVFINMVIMGTVNLSLSEESSGRGGWGYDDVSTSTMLKSSSSFVESIEWNEDLPLFVAPDAVQPLKLCERDHLLLTGSAAGRGWSREWWKKKLQTQRQRQREVLVASLGVVILVVGRWRKKEGKESLRKKKGKEV</sequence>
<organism evidence="1 2">
    <name type="scientific">Phaseolus angularis</name>
    <name type="common">Azuki bean</name>
    <name type="synonym">Vigna angularis</name>
    <dbReference type="NCBI Taxonomy" id="3914"/>
    <lineage>
        <taxon>Eukaryota</taxon>
        <taxon>Viridiplantae</taxon>
        <taxon>Streptophyta</taxon>
        <taxon>Embryophyta</taxon>
        <taxon>Tracheophyta</taxon>
        <taxon>Spermatophyta</taxon>
        <taxon>Magnoliopsida</taxon>
        <taxon>eudicotyledons</taxon>
        <taxon>Gunneridae</taxon>
        <taxon>Pentapetalae</taxon>
        <taxon>rosids</taxon>
        <taxon>fabids</taxon>
        <taxon>Fabales</taxon>
        <taxon>Fabaceae</taxon>
        <taxon>Papilionoideae</taxon>
        <taxon>50 kb inversion clade</taxon>
        <taxon>NPAAA clade</taxon>
        <taxon>indigoferoid/millettioid clade</taxon>
        <taxon>Phaseoleae</taxon>
        <taxon>Vigna</taxon>
    </lineage>
</organism>
<evidence type="ECO:0000313" key="2">
    <source>
        <dbReference type="Proteomes" id="UP000743370"/>
    </source>
</evidence>
<dbReference type="AlphaFoldDB" id="A0A8T0K8A3"/>
<dbReference type="Proteomes" id="UP000743370">
    <property type="component" value="Unassembled WGS sequence"/>
</dbReference>
<proteinExistence type="predicted"/>
<evidence type="ECO:0000313" key="1">
    <source>
        <dbReference type="EMBL" id="KAG2394793.1"/>
    </source>
</evidence>
<comment type="caution">
    <text evidence="1">The sequence shown here is derived from an EMBL/GenBank/DDBJ whole genome shotgun (WGS) entry which is preliminary data.</text>
</comment>
<accession>A0A8T0K8A3</accession>
<name>A0A8T0K8A3_PHAAN</name>
<protein>
    <submittedName>
        <fullName evidence="1">Uncharacterized protein</fullName>
    </submittedName>
</protein>
<gene>
    <name evidence="1" type="ORF">HKW66_Vig0078320</name>
</gene>
<reference evidence="1 2" key="1">
    <citation type="submission" date="2020-05" db="EMBL/GenBank/DDBJ databases">
        <title>Vigna angularis (adzuki bean) Var. LongXiaoDou No. 4 denovo assembly.</title>
        <authorList>
            <person name="Xiang H."/>
        </authorList>
    </citation>
    <scope>NUCLEOTIDE SEQUENCE [LARGE SCALE GENOMIC DNA]</scope>
    <source>
        <tissue evidence="1">Leaf</tissue>
    </source>
</reference>
<dbReference type="EMBL" id="JABFOF010000006">
    <property type="protein sequence ID" value="KAG2394793.1"/>
    <property type="molecule type" value="Genomic_DNA"/>
</dbReference>